<evidence type="ECO:0000313" key="1">
    <source>
        <dbReference type="EMBL" id="JAH96637.1"/>
    </source>
</evidence>
<accession>A0A0E9X1M1</accession>
<organism evidence="1">
    <name type="scientific">Anguilla anguilla</name>
    <name type="common">European freshwater eel</name>
    <name type="synonym">Muraena anguilla</name>
    <dbReference type="NCBI Taxonomy" id="7936"/>
    <lineage>
        <taxon>Eukaryota</taxon>
        <taxon>Metazoa</taxon>
        <taxon>Chordata</taxon>
        <taxon>Craniata</taxon>
        <taxon>Vertebrata</taxon>
        <taxon>Euteleostomi</taxon>
        <taxon>Actinopterygii</taxon>
        <taxon>Neopterygii</taxon>
        <taxon>Teleostei</taxon>
        <taxon>Anguilliformes</taxon>
        <taxon>Anguillidae</taxon>
        <taxon>Anguilla</taxon>
    </lineage>
</organism>
<dbReference type="AlphaFoldDB" id="A0A0E9X1M1"/>
<name>A0A0E9X1M1_ANGAN</name>
<reference evidence="1" key="2">
    <citation type="journal article" date="2015" name="Fish Shellfish Immunol.">
        <title>Early steps in the European eel (Anguilla anguilla)-Vibrio vulnificus interaction in the gills: Role of the RtxA13 toxin.</title>
        <authorList>
            <person name="Callol A."/>
            <person name="Pajuelo D."/>
            <person name="Ebbesson L."/>
            <person name="Teles M."/>
            <person name="MacKenzie S."/>
            <person name="Amaro C."/>
        </authorList>
    </citation>
    <scope>NUCLEOTIDE SEQUENCE</scope>
</reference>
<reference evidence="1" key="1">
    <citation type="submission" date="2014-11" db="EMBL/GenBank/DDBJ databases">
        <authorList>
            <person name="Amaro Gonzalez C."/>
        </authorList>
    </citation>
    <scope>NUCLEOTIDE SEQUENCE</scope>
</reference>
<protein>
    <submittedName>
        <fullName evidence="1">Uncharacterized protein</fullName>
    </submittedName>
</protein>
<sequence>MQTAAIVSTLLTLDSSSSFRTLSITVAIKAGSTSAKNIMSDNLVSYNNRYHSKM</sequence>
<dbReference type="EMBL" id="GBXM01011940">
    <property type="protein sequence ID" value="JAH96637.1"/>
    <property type="molecule type" value="Transcribed_RNA"/>
</dbReference>
<proteinExistence type="predicted"/>